<evidence type="ECO:0000313" key="3">
    <source>
        <dbReference type="Proteomes" id="UP000035740"/>
    </source>
</evidence>
<reference evidence="2 3" key="1">
    <citation type="journal article" date="2014" name="Nature">
        <title>The genome of the recently domesticated crop plant sugar beet (Beta vulgaris).</title>
        <authorList>
            <person name="Dohm J.C."/>
            <person name="Minoche A.E."/>
            <person name="Holtgrawe D."/>
            <person name="Capella-Gutierrez S."/>
            <person name="Zakrzewski F."/>
            <person name="Tafer H."/>
            <person name="Rupp O."/>
            <person name="Sorensen T.R."/>
            <person name="Stracke R."/>
            <person name="Reinhardt R."/>
            <person name="Goesmann A."/>
            <person name="Kraft T."/>
            <person name="Schulz B."/>
            <person name="Stadler P.F."/>
            <person name="Schmidt T."/>
            <person name="Gabaldon T."/>
            <person name="Lehrach H."/>
            <person name="Weisshaar B."/>
            <person name="Himmelbauer H."/>
        </authorList>
    </citation>
    <scope>NUCLEOTIDE SEQUENCE [LARGE SCALE GENOMIC DNA]</scope>
    <source>
        <tissue evidence="2">Taproot</tissue>
    </source>
</reference>
<organism evidence="2 3">
    <name type="scientific">Beta vulgaris subsp. vulgaris</name>
    <name type="common">Beet</name>
    <dbReference type="NCBI Taxonomy" id="3555"/>
    <lineage>
        <taxon>Eukaryota</taxon>
        <taxon>Viridiplantae</taxon>
        <taxon>Streptophyta</taxon>
        <taxon>Embryophyta</taxon>
        <taxon>Tracheophyta</taxon>
        <taxon>Spermatophyta</taxon>
        <taxon>Magnoliopsida</taxon>
        <taxon>eudicotyledons</taxon>
        <taxon>Gunneridae</taxon>
        <taxon>Pentapetalae</taxon>
        <taxon>Caryophyllales</taxon>
        <taxon>Chenopodiaceae</taxon>
        <taxon>Betoideae</taxon>
        <taxon>Beta</taxon>
    </lineage>
</organism>
<evidence type="ECO:0000256" key="1">
    <source>
        <dbReference type="SAM" id="MobiDB-lite"/>
    </source>
</evidence>
<protein>
    <submittedName>
        <fullName evidence="2">Uncharacterized protein</fullName>
    </submittedName>
</protein>
<feature type="non-terminal residue" evidence="2">
    <location>
        <position position="244"/>
    </location>
</feature>
<gene>
    <name evidence="2" type="ORF">BVRB_027500</name>
</gene>
<proteinExistence type="predicted"/>
<name>A0A0J8B1R0_BETVV</name>
<dbReference type="EMBL" id="KQ098554">
    <property type="protein sequence ID" value="KMS93833.1"/>
    <property type="molecule type" value="Genomic_DNA"/>
</dbReference>
<feature type="compositionally biased region" description="Basic and acidic residues" evidence="1">
    <location>
        <begin position="19"/>
        <end position="31"/>
    </location>
</feature>
<evidence type="ECO:0000313" key="2">
    <source>
        <dbReference type="EMBL" id="KMS93833.1"/>
    </source>
</evidence>
<dbReference type="Proteomes" id="UP000035740">
    <property type="component" value="Unassembled WGS sequence"/>
</dbReference>
<accession>A0A0J8B1R0</accession>
<feature type="region of interest" description="Disordered" evidence="1">
    <location>
        <begin position="1"/>
        <end position="46"/>
    </location>
</feature>
<sequence length="244" mass="27481">MAKPLKIRATEANSLQRRSIRDNDQNPRSDMAKSQLPSLSAPAPLVTASSVDPKTATHQSVNSFSARQVFEREERLHSIANSQSYIVDAIVEAMQQIHLQGSTNIVNTIRQNNRQIHSDIVDKNRQIHSDIVDKNRQIHSDIVDKIQDIVNTINPIRQNTAEIIDKNRQIHSDIVDKNQDIVSTIRQNIADIIDKNRQGFSGVLDANHNILRQIESLSSTLQCLLSSLYQPKSFESSNHDKAPT</sequence>
<dbReference type="OrthoDB" id="1920767at2759"/>
<keyword evidence="3" id="KW-1185">Reference proteome</keyword>
<dbReference type="AlphaFoldDB" id="A0A0J8B1R0"/>